<dbReference type="InterPro" id="IPR020843">
    <property type="entry name" value="ER"/>
</dbReference>
<dbReference type="Gene3D" id="3.90.180.10">
    <property type="entry name" value="Medium-chain alcohol dehydrogenases, catalytic domain"/>
    <property type="match status" value="1"/>
</dbReference>
<keyword evidence="3" id="KW-1185">Reference proteome</keyword>
<evidence type="ECO:0000313" key="3">
    <source>
        <dbReference type="Proteomes" id="UP000597656"/>
    </source>
</evidence>
<gene>
    <name evidence="2" type="ORF">GCM10011609_33850</name>
</gene>
<sequence length="312" mass="31635">MLQGRGGPEVLACAEVPDLGAPRGDEVLVRVRASSVNGTDLGLRRGGVPVPWMRRGGFVPGFDLAGTVVACGPTVTAFAPGDEVVALLGHRGGGQAEYALVRQDRAVLAPRGVPAAEAAAVPLAGLTALQALYRRAHLHRRPGARVLVIGGSGGIGVFAVQLAALAGAHVTATASMVKRDLVASLGAHDVLAPDEIRGTYDVVLDTPGVLPASAAHRLLGSGGLMVSTRPASAQAVRGLLTSALGGPGYSVVATSARPTDLSRLVRLVEDGALRVPVDRVFPLSEASHAHAHLDSGTSTGKVVLAVAEEPVP</sequence>
<dbReference type="SUPFAM" id="SSF51735">
    <property type="entry name" value="NAD(P)-binding Rossmann-fold domains"/>
    <property type="match status" value="1"/>
</dbReference>
<dbReference type="SMART" id="SM00829">
    <property type="entry name" value="PKS_ER"/>
    <property type="match status" value="1"/>
</dbReference>
<protein>
    <submittedName>
        <fullName evidence="2">Quinone oxidoreductase</fullName>
    </submittedName>
</protein>
<name>A0ABQ2HXE7_9PSEU</name>
<dbReference type="InterPro" id="IPR011032">
    <property type="entry name" value="GroES-like_sf"/>
</dbReference>
<dbReference type="PANTHER" id="PTHR44013">
    <property type="entry name" value="ZINC-TYPE ALCOHOL DEHYDROGENASE-LIKE PROTEIN C16A3.02C"/>
    <property type="match status" value="1"/>
</dbReference>
<comment type="caution">
    <text evidence="2">The sequence shown here is derived from an EMBL/GenBank/DDBJ whole genome shotgun (WGS) entry which is preliminary data.</text>
</comment>
<dbReference type="Gene3D" id="3.40.50.720">
    <property type="entry name" value="NAD(P)-binding Rossmann-like Domain"/>
    <property type="match status" value="1"/>
</dbReference>
<dbReference type="Proteomes" id="UP000597656">
    <property type="component" value="Unassembled WGS sequence"/>
</dbReference>
<dbReference type="InterPro" id="IPR013154">
    <property type="entry name" value="ADH-like_N"/>
</dbReference>
<organism evidence="2 3">
    <name type="scientific">Lentzea pudingi</name>
    <dbReference type="NCBI Taxonomy" id="1789439"/>
    <lineage>
        <taxon>Bacteria</taxon>
        <taxon>Bacillati</taxon>
        <taxon>Actinomycetota</taxon>
        <taxon>Actinomycetes</taxon>
        <taxon>Pseudonocardiales</taxon>
        <taxon>Pseudonocardiaceae</taxon>
        <taxon>Lentzea</taxon>
    </lineage>
</organism>
<dbReference type="Pfam" id="PF13602">
    <property type="entry name" value="ADH_zinc_N_2"/>
    <property type="match status" value="1"/>
</dbReference>
<dbReference type="InterPro" id="IPR036291">
    <property type="entry name" value="NAD(P)-bd_dom_sf"/>
</dbReference>
<dbReference type="EMBL" id="BMNC01000004">
    <property type="protein sequence ID" value="GGM93573.1"/>
    <property type="molecule type" value="Genomic_DNA"/>
</dbReference>
<dbReference type="Pfam" id="PF08240">
    <property type="entry name" value="ADH_N"/>
    <property type="match status" value="1"/>
</dbReference>
<dbReference type="CDD" id="cd08267">
    <property type="entry name" value="MDR1"/>
    <property type="match status" value="1"/>
</dbReference>
<dbReference type="PANTHER" id="PTHR44013:SF1">
    <property type="entry name" value="ZINC-TYPE ALCOHOL DEHYDROGENASE-LIKE PROTEIN C16A3.02C"/>
    <property type="match status" value="1"/>
</dbReference>
<feature type="domain" description="Enoyl reductase (ER)" evidence="1">
    <location>
        <begin position="6"/>
        <end position="304"/>
    </location>
</feature>
<dbReference type="SUPFAM" id="SSF50129">
    <property type="entry name" value="GroES-like"/>
    <property type="match status" value="1"/>
</dbReference>
<reference evidence="3" key="1">
    <citation type="journal article" date="2019" name="Int. J. Syst. Evol. Microbiol.">
        <title>The Global Catalogue of Microorganisms (GCM) 10K type strain sequencing project: providing services to taxonomists for standard genome sequencing and annotation.</title>
        <authorList>
            <consortium name="The Broad Institute Genomics Platform"/>
            <consortium name="The Broad Institute Genome Sequencing Center for Infectious Disease"/>
            <person name="Wu L."/>
            <person name="Ma J."/>
        </authorList>
    </citation>
    <scope>NUCLEOTIDE SEQUENCE [LARGE SCALE GENOMIC DNA]</scope>
    <source>
        <strain evidence="3">CGMCC 4.7319</strain>
    </source>
</reference>
<proteinExistence type="predicted"/>
<evidence type="ECO:0000313" key="2">
    <source>
        <dbReference type="EMBL" id="GGM93573.1"/>
    </source>
</evidence>
<dbReference type="InterPro" id="IPR052733">
    <property type="entry name" value="Chloroplast_QOR"/>
</dbReference>
<evidence type="ECO:0000259" key="1">
    <source>
        <dbReference type="SMART" id="SM00829"/>
    </source>
</evidence>
<accession>A0ABQ2HXE7</accession>